<protein>
    <submittedName>
        <fullName evidence="1">Uncharacterized protein</fullName>
    </submittedName>
</protein>
<evidence type="ECO:0000313" key="1">
    <source>
        <dbReference type="EMBL" id="CEM18341.1"/>
    </source>
</evidence>
<proteinExistence type="predicted"/>
<accession>A0A0G4FTS1</accession>
<dbReference type="AlphaFoldDB" id="A0A0G4FTS1"/>
<keyword evidence="2" id="KW-1185">Reference proteome</keyword>
<dbReference type="PhylomeDB" id="A0A0G4FTS1"/>
<gene>
    <name evidence="1" type="ORF">Vbra_16227</name>
</gene>
<dbReference type="EMBL" id="CDMY01000499">
    <property type="protein sequence ID" value="CEM18341.1"/>
    <property type="molecule type" value="Genomic_DNA"/>
</dbReference>
<name>A0A0G4FTS1_VITBC</name>
<organism evidence="1 2">
    <name type="scientific">Vitrella brassicaformis (strain CCMP3155)</name>
    <dbReference type="NCBI Taxonomy" id="1169540"/>
    <lineage>
        <taxon>Eukaryota</taxon>
        <taxon>Sar</taxon>
        <taxon>Alveolata</taxon>
        <taxon>Colpodellida</taxon>
        <taxon>Vitrellaceae</taxon>
        <taxon>Vitrella</taxon>
    </lineage>
</organism>
<evidence type="ECO:0000313" key="2">
    <source>
        <dbReference type="Proteomes" id="UP000041254"/>
    </source>
</evidence>
<reference evidence="1 2" key="1">
    <citation type="submission" date="2014-11" db="EMBL/GenBank/DDBJ databases">
        <authorList>
            <person name="Zhu J."/>
            <person name="Qi W."/>
            <person name="Song R."/>
        </authorList>
    </citation>
    <scope>NUCLEOTIDE SEQUENCE [LARGE SCALE GENOMIC DNA]</scope>
</reference>
<dbReference type="Proteomes" id="UP000041254">
    <property type="component" value="Unassembled WGS sequence"/>
</dbReference>
<dbReference type="VEuPathDB" id="CryptoDB:Vbra_16227"/>
<sequence length="437" mass="48286">MRPIAIRPTLVPPTVFGMPPSPPIAPPTSSPVRPPIAASFVRPHAGRDRTGDVPIELWRARVMRCLPLTELLPLRATSRSLGAALVTAEVLLARVDGLLARHQLTGLIDVNRNTVRFFNLSRFEYFLRFAYVLDQGGSEWKRMGMLLRLAIIYSMTSHSTLPLIVSALWVAANLPTRASFDRFPLMMGIYRMVGHLLADPTDGRNMALQTAGPGYFIIPADSLLHHCRVVPLADLPANHCYIESYDRHDPVVDLPTSRWVATDDIWMTTDAYDPPMDGEKFPLARSSFTSFLLSNIFVPPLPTSSQQASREGKSTSLPACTHIKADVGENDSRFLSLLGDALPEEIGALSGITCSRGNDIISRRVILCGIRPGETVAARLLVWGGKIELQTTELPAADASQPMNVRFPVSMPLFRGLLRRFSLDEDVIDWGTDRDRS</sequence>
<dbReference type="InParanoid" id="A0A0G4FTS1"/>